<dbReference type="PANTHER" id="PTHR12447">
    <property type="entry name" value="ANKYRIN REPEAT DOMAIN-CONTAINING PROTEIN 13"/>
    <property type="match status" value="1"/>
</dbReference>
<dbReference type="InterPro" id="IPR021832">
    <property type="entry name" value="ANKRD13"/>
</dbReference>
<dbReference type="InterPro" id="IPR036770">
    <property type="entry name" value="Ankyrin_rpt-contain_sf"/>
</dbReference>
<keyword evidence="4" id="KW-1185">Reference proteome</keyword>
<evidence type="ECO:0000256" key="2">
    <source>
        <dbReference type="SAM" id="MobiDB-lite"/>
    </source>
</evidence>
<sequence length="81" mass="9226">MNGLGAFPLHFLVWNNQYLELDRELQKKEDVERLDPRGRTPLELAVCLGHLESTRVLLRHSGDPTHCNGQGWTRGGEHRGP</sequence>
<accession>A0A3B4WKH5</accession>
<keyword evidence="1" id="KW-0040">ANK repeat</keyword>
<dbReference type="AlphaFoldDB" id="A0A3B4WKH5"/>
<feature type="region of interest" description="Disordered" evidence="2">
    <location>
        <begin position="62"/>
        <end position="81"/>
    </location>
</feature>
<dbReference type="SUPFAM" id="SSF48403">
    <property type="entry name" value="Ankyrin repeat"/>
    <property type="match status" value="1"/>
</dbReference>
<dbReference type="GeneTree" id="ENSGT00950000182928"/>
<dbReference type="PROSITE" id="PS50297">
    <property type="entry name" value="ANK_REP_REGION"/>
    <property type="match status" value="1"/>
</dbReference>
<evidence type="ECO:0000256" key="1">
    <source>
        <dbReference type="PROSITE-ProRule" id="PRU00023"/>
    </source>
</evidence>
<dbReference type="Proteomes" id="UP000261360">
    <property type="component" value="Unplaced"/>
</dbReference>
<proteinExistence type="predicted"/>
<organism evidence="3 4">
    <name type="scientific">Seriola lalandi dorsalis</name>
    <dbReference type="NCBI Taxonomy" id="1841481"/>
    <lineage>
        <taxon>Eukaryota</taxon>
        <taxon>Metazoa</taxon>
        <taxon>Chordata</taxon>
        <taxon>Craniata</taxon>
        <taxon>Vertebrata</taxon>
        <taxon>Euteleostomi</taxon>
        <taxon>Actinopterygii</taxon>
        <taxon>Neopterygii</taxon>
        <taxon>Teleostei</taxon>
        <taxon>Neoteleostei</taxon>
        <taxon>Acanthomorphata</taxon>
        <taxon>Carangaria</taxon>
        <taxon>Carangiformes</taxon>
        <taxon>Carangidae</taxon>
        <taxon>Seriola</taxon>
    </lineage>
</organism>
<dbReference type="GO" id="GO:0005737">
    <property type="term" value="C:cytoplasm"/>
    <property type="evidence" value="ECO:0007669"/>
    <property type="project" value="TreeGrafter"/>
</dbReference>
<protein>
    <submittedName>
        <fullName evidence="3">Uncharacterized protein</fullName>
    </submittedName>
</protein>
<reference evidence="3" key="2">
    <citation type="submission" date="2025-09" db="UniProtKB">
        <authorList>
            <consortium name="Ensembl"/>
        </authorList>
    </citation>
    <scope>IDENTIFICATION</scope>
</reference>
<name>A0A3B4WKH5_SERLL</name>
<feature type="repeat" description="ANK" evidence="1">
    <location>
        <begin position="37"/>
        <end position="69"/>
    </location>
</feature>
<dbReference type="Gene3D" id="1.25.40.20">
    <property type="entry name" value="Ankyrin repeat-containing domain"/>
    <property type="match status" value="1"/>
</dbReference>
<dbReference type="PANTHER" id="PTHR12447:SF2">
    <property type="entry name" value="ANKYRIN REPEAT DOMAIN-CONTAINING PROTEIN 13D"/>
    <property type="match status" value="1"/>
</dbReference>
<dbReference type="Ensembl" id="ENSSLDT00000003083.1">
    <property type="protein sequence ID" value="ENSSLDP00000002972.1"/>
    <property type="gene ID" value="ENSSLDG00000002366.1"/>
</dbReference>
<reference evidence="3" key="1">
    <citation type="submission" date="2025-08" db="UniProtKB">
        <authorList>
            <consortium name="Ensembl"/>
        </authorList>
    </citation>
    <scope>IDENTIFICATION</scope>
</reference>
<evidence type="ECO:0000313" key="4">
    <source>
        <dbReference type="Proteomes" id="UP000261360"/>
    </source>
</evidence>
<dbReference type="PROSITE" id="PS50088">
    <property type="entry name" value="ANK_REPEAT"/>
    <property type="match status" value="1"/>
</dbReference>
<dbReference type="InterPro" id="IPR002110">
    <property type="entry name" value="Ankyrin_rpt"/>
</dbReference>
<evidence type="ECO:0000313" key="3">
    <source>
        <dbReference type="Ensembl" id="ENSSLDP00000002972.1"/>
    </source>
</evidence>
<dbReference type="Pfam" id="PF00023">
    <property type="entry name" value="Ank"/>
    <property type="match status" value="1"/>
</dbReference>